<keyword evidence="1" id="KW-0732">Signal</keyword>
<feature type="signal peptide" evidence="1">
    <location>
        <begin position="1"/>
        <end position="25"/>
    </location>
</feature>
<dbReference type="Gene3D" id="3.40.50.1110">
    <property type="entry name" value="SGNH hydrolase"/>
    <property type="match status" value="1"/>
</dbReference>
<sequence length="224" mass="25463">MKNVKKWLILSICVLATTSLFGQQAVDWANFERYAEQNKTVKTPSKVVFIGNSITEGWWYADSLFFKKNEFIARGISGQVTSQMLVRFRKDVIDLKPKAVVILAGANDIAENNGYISLENIKGNIVSMIELAKLHKIDVILCSVLPAYDFSWHKGLEPAEKIIELNKMLKAYADRNRITYVDYHSKMADERNGLPEKYSGDGVHPNAEGYKVMENILLPVLKRY</sequence>
<dbReference type="CDD" id="cd04501">
    <property type="entry name" value="SGNH_hydrolase_like_4"/>
    <property type="match status" value="1"/>
</dbReference>
<dbReference type="PATRIC" id="fig|927665.4.peg.1402"/>
<gene>
    <name evidence="3" type="ORF">HMPREF1535_01370</name>
</gene>
<dbReference type="HOGENOM" id="CLU_051989_5_1_10"/>
<dbReference type="InterPro" id="IPR013830">
    <property type="entry name" value="SGNH_hydro"/>
</dbReference>
<evidence type="ECO:0000313" key="4">
    <source>
        <dbReference type="Proteomes" id="UP000033047"/>
    </source>
</evidence>
<dbReference type="STRING" id="927665.HMPREF1535_01370"/>
<name>A0A0F5JIL7_9BACT</name>
<dbReference type="InterPro" id="IPR051532">
    <property type="entry name" value="Ester_Hydrolysis_Enzymes"/>
</dbReference>
<accession>A0A0F5JIL7</accession>
<feature type="chain" id="PRO_5002490059" description="SGNH hydrolase-type esterase domain-containing protein" evidence="1">
    <location>
        <begin position="26"/>
        <end position="224"/>
    </location>
</feature>
<proteinExistence type="predicted"/>
<dbReference type="AlphaFoldDB" id="A0A0F5JIL7"/>
<dbReference type="PANTHER" id="PTHR30383:SF5">
    <property type="entry name" value="SGNH HYDROLASE-TYPE ESTERASE DOMAIN-CONTAINING PROTEIN"/>
    <property type="match status" value="1"/>
</dbReference>
<reference evidence="3 4" key="1">
    <citation type="submission" date="2013-04" db="EMBL/GenBank/DDBJ databases">
        <title>The Genome Sequence of Parabacteroides goldsteinii DSM 19448.</title>
        <authorList>
            <consortium name="The Broad Institute Genomics Platform"/>
            <person name="Earl A."/>
            <person name="Ward D."/>
            <person name="Feldgarden M."/>
            <person name="Gevers D."/>
            <person name="Martens E."/>
            <person name="Sakamoto M."/>
            <person name="Benno Y."/>
            <person name="Song Y."/>
            <person name="Liu C."/>
            <person name="Lee J."/>
            <person name="Bolanos M."/>
            <person name="Vaisanen M.L."/>
            <person name="Finegold S.M."/>
            <person name="Walker B."/>
            <person name="Young S."/>
            <person name="Zeng Q."/>
            <person name="Gargeya S."/>
            <person name="Fitzgerald M."/>
            <person name="Haas B."/>
            <person name="Abouelleil A."/>
            <person name="Allen A.W."/>
            <person name="Alvarado L."/>
            <person name="Arachchi H.M."/>
            <person name="Berlin A.M."/>
            <person name="Chapman S.B."/>
            <person name="Gainer-Dewar J."/>
            <person name="Goldberg J."/>
            <person name="Griggs A."/>
            <person name="Gujja S."/>
            <person name="Hansen M."/>
            <person name="Howarth C."/>
            <person name="Imamovic A."/>
            <person name="Ireland A."/>
            <person name="Larimer J."/>
            <person name="McCowan C."/>
            <person name="Murphy C."/>
            <person name="Pearson M."/>
            <person name="Poon T.W."/>
            <person name="Priest M."/>
            <person name="Roberts A."/>
            <person name="Saif S."/>
            <person name="Shea T."/>
            <person name="Sisk P."/>
            <person name="Sykes S."/>
            <person name="Wortman J."/>
            <person name="Nusbaum C."/>
            <person name="Birren B."/>
        </authorList>
    </citation>
    <scope>NUCLEOTIDE SEQUENCE [LARGE SCALE GENOMIC DNA]</scope>
    <source>
        <strain evidence="3 4">DSM 19448</strain>
    </source>
</reference>
<protein>
    <recommendedName>
        <fullName evidence="2">SGNH hydrolase-type esterase domain-containing protein</fullName>
    </recommendedName>
</protein>
<evidence type="ECO:0000256" key="1">
    <source>
        <dbReference type="SAM" id="SignalP"/>
    </source>
</evidence>
<comment type="caution">
    <text evidence="3">The sequence shown here is derived from an EMBL/GenBank/DDBJ whole genome shotgun (WGS) entry which is preliminary data.</text>
</comment>
<dbReference type="EMBL" id="AQHV01000009">
    <property type="protein sequence ID" value="KKB57549.1"/>
    <property type="molecule type" value="Genomic_DNA"/>
</dbReference>
<dbReference type="RefSeq" id="WP_007655849.1">
    <property type="nucleotide sequence ID" value="NZ_KQ033912.1"/>
</dbReference>
<dbReference type="Proteomes" id="UP000033047">
    <property type="component" value="Unassembled WGS sequence"/>
</dbReference>
<feature type="domain" description="SGNH hydrolase-type esterase" evidence="2">
    <location>
        <begin position="49"/>
        <end position="212"/>
    </location>
</feature>
<organism evidence="3 4">
    <name type="scientific">Parabacteroides goldsteinii DSM 19448 = WAL 12034</name>
    <dbReference type="NCBI Taxonomy" id="927665"/>
    <lineage>
        <taxon>Bacteria</taxon>
        <taxon>Pseudomonadati</taxon>
        <taxon>Bacteroidota</taxon>
        <taxon>Bacteroidia</taxon>
        <taxon>Bacteroidales</taxon>
        <taxon>Tannerellaceae</taxon>
        <taxon>Parabacteroides</taxon>
    </lineage>
</organism>
<dbReference type="GO" id="GO:0004622">
    <property type="term" value="F:phosphatidylcholine lysophospholipase activity"/>
    <property type="evidence" value="ECO:0007669"/>
    <property type="project" value="TreeGrafter"/>
</dbReference>
<evidence type="ECO:0000259" key="2">
    <source>
        <dbReference type="Pfam" id="PF13472"/>
    </source>
</evidence>
<dbReference type="GeneID" id="69982590"/>
<dbReference type="InterPro" id="IPR036514">
    <property type="entry name" value="SGNH_hydro_sf"/>
</dbReference>
<evidence type="ECO:0000313" key="3">
    <source>
        <dbReference type="EMBL" id="KKB57549.1"/>
    </source>
</evidence>
<dbReference type="SUPFAM" id="SSF52266">
    <property type="entry name" value="SGNH hydrolase"/>
    <property type="match status" value="1"/>
</dbReference>
<dbReference type="Pfam" id="PF13472">
    <property type="entry name" value="Lipase_GDSL_2"/>
    <property type="match status" value="1"/>
</dbReference>
<dbReference type="PANTHER" id="PTHR30383">
    <property type="entry name" value="THIOESTERASE 1/PROTEASE 1/LYSOPHOSPHOLIPASE L1"/>
    <property type="match status" value="1"/>
</dbReference>